<protein>
    <submittedName>
        <fullName evidence="2">Uncharacterized protein</fullName>
    </submittedName>
</protein>
<evidence type="ECO:0000313" key="3">
    <source>
        <dbReference type="Proteomes" id="UP000322927"/>
    </source>
</evidence>
<sequence length="66" mass="6952">MRSVAQGPRATVSPGFPGGTREVAGARSSYESTRRTAWPANSFMVSVTDPIERSSGVLGPLRVNST</sequence>
<dbReference type="Proteomes" id="UP000322927">
    <property type="component" value="Chromosome"/>
</dbReference>
<dbReference type="EMBL" id="CP029192">
    <property type="protein sequence ID" value="QES33323.1"/>
    <property type="molecule type" value="Genomic_DNA"/>
</dbReference>
<gene>
    <name evidence="2" type="ORF">DEJ48_07870</name>
</gene>
<organism evidence="2 3">
    <name type="scientific">Streptomyces venezuelae</name>
    <dbReference type="NCBI Taxonomy" id="54571"/>
    <lineage>
        <taxon>Bacteria</taxon>
        <taxon>Bacillati</taxon>
        <taxon>Actinomycetota</taxon>
        <taxon>Actinomycetes</taxon>
        <taxon>Kitasatosporales</taxon>
        <taxon>Streptomycetaceae</taxon>
        <taxon>Streptomyces</taxon>
    </lineage>
</organism>
<accession>A0A5P2BSP7</accession>
<evidence type="ECO:0000313" key="2">
    <source>
        <dbReference type="EMBL" id="QES33323.1"/>
    </source>
</evidence>
<proteinExistence type="predicted"/>
<feature type="region of interest" description="Disordered" evidence="1">
    <location>
        <begin position="1"/>
        <end position="34"/>
    </location>
</feature>
<evidence type="ECO:0000256" key="1">
    <source>
        <dbReference type="SAM" id="MobiDB-lite"/>
    </source>
</evidence>
<reference evidence="2 3" key="1">
    <citation type="submission" date="2018-05" db="EMBL/GenBank/DDBJ databases">
        <title>Streptomyces venezuelae.</title>
        <authorList>
            <person name="Kim W."/>
            <person name="Lee N."/>
            <person name="Cho B.-K."/>
        </authorList>
    </citation>
    <scope>NUCLEOTIDE SEQUENCE [LARGE SCALE GENOMIC DNA]</scope>
    <source>
        <strain evidence="2 3">ATCC 14584</strain>
    </source>
</reference>
<name>A0A5P2BSP7_STRVZ</name>
<dbReference type="AlphaFoldDB" id="A0A5P2BSP7"/>